<keyword evidence="3" id="KW-1185">Reference proteome</keyword>
<gene>
    <name evidence="2" type="ORF">WA026_007495</name>
</gene>
<organism evidence="2 3">
    <name type="scientific">Henosepilachna vigintioctopunctata</name>
    <dbReference type="NCBI Taxonomy" id="420089"/>
    <lineage>
        <taxon>Eukaryota</taxon>
        <taxon>Metazoa</taxon>
        <taxon>Ecdysozoa</taxon>
        <taxon>Arthropoda</taxon>
        <taxon>Hexapoda</taxon>
        <taxon>Insecta</taxon>
        <taxon>Pterygota</taxon>
        <taxon>Neoptera</taxon>
        <taxon>Endopterygota</taxon>
        <taxon>Coleoptera</taxon>
        <taxon>Polyphaga</taxon>
        <taxon>Cucujiformia</taxon>
        <taxon>Coccinelloidea</taxon>
        <taxon>Coccinellidae</taxon>
        <taxon>Epilachninae</taxon>
        <taxon>Epilachnini</taxon>
        <taxon>Henosepilachna</taxon>
    </lineage>
</organism>
<keyword evidence="1" id="KW-0732">Signal</keyword>
<sequence>MQSIIILTIWLLEVWSHEYFETNKSNGIKPRQIDKGYSSRSYHSSGNAEFTQGYRPTFMSVDRESACRMEVCNIQQADGAIQDGFTRNQ</sequence>
<proteinExistence type="predicted"/>
<reference evidence="2 3" key="1">
    <citation type="submission" date="2023-03" db="EMBL/GenBank/DDBJ databases">
        <title>Genome insight into feeding habits of ladybird beetles.</title>
        <authorList>
            <person name="Li H.-S."/>
            <person name="Huang Y.-H."/>
            <person name="Pang H."/>
        </authorList>
    </citation>
    <scope>NUCLEOTIDE SEQUENCE [LARGE SCALE GENOMIC DNA]</scope>
    <source>
        <strain evidence="2">SYSU_2023b</strain>
        <tissue evidence="2">Whole body</tissue>
    </source>
</reference>
<dbReference type="Proteomes" id="UP001431783">
    <property type="component" value="Unassembled WGS sequence"/>
</dbReference>
<evidence type="ECO:0000313" key="3">
    <source>
        <dbReference type="Proteomes" id="UP001431783"/>
    </source>
</evidence>
<name>A0AAW1UMB8_9CUCU</name>
<dbReference type="AlphaFoldDB" id="A0AAW1UMB8"/>
<protein>
    <recommendedName>
        <fullName evidence="4">Secreted protein</fullName>
    </recommendedName>
</protein>
<accession>A0AAW1UMB8</accession>
<dbReference type="EMBL" id="JARQZJ010000093">
    <property type="protein sequence ID" value="KAK9884652.1"/>
    <property type="molecule type" value="Genomic_DNA"/>
</dbReference>
<comment type="caution">
    <text evidence="2">The sequence shown here is derived from an EMBL/GenBank/DDBJ whole genome shotgun (WGS) entry which is preliminary data.</text>
</comment>
<evidence type="ECO:0000313" key="2">
    <source>
        <dbReference type="EMBL" id="KAK9884652.1"/>
    </source>
</evidence>
<feature type="chain" id="PRO_5043699418" description="Secreted protein" evidence="1">
    <location>
        <begin position="17"/>
        <end position="89"/>
    </location>
</feature>
<evidence type="ECO:0000256" key="1">
    <source>
        <dbReference type="SAM" id="SignalP"/>
    </source>
</evidence>
<feature type="signal peptide" evidence="1">
    <location>
        <begin position="1"/>
        <end position="16"/>
    </location>
</feature>
<evidence type="ECO:0008006" key="4">
    <source>
        <dbReference type="Google" id="ProtNLM"/>
    </source>
</evidence>